<dbReference type="Proteomes" id="UP000192596">
    <property type="component" value="Unassembled WGS sequence"/>
</dbReference>
<evidence type="ECO:0000313" key="2">
    <source>
        <dbReference type="EMBL" id="OQO10427.1"/>
    </source>
</evidence>
<feature type="compositionally biased region" description="Polar residues" evidence="1">
    <location>
        <begin position="186"/>
        <end position="203"/>
    </location>
</feature>
<feature type="compositionally biased region" description="Basic and acidic residues" evidence="1">
    <location>
        <begin position="401"/>
        <end position="444"/>
    </location>
</feature>
<evidence type="ECO:0000313" key="3">
    <source>
        <dbReference type="Proteomes" id="UP000192596"/>
    </source>
</evidence>
<dbReference type="STRING" id="1507870.A0A1V8TGB8"/>
<feature type="compositionally biased region" description="Low complexity" evidence="1">
    <location>
        <begin position="373"/>
        <end position="384"/>
    </location>
</feature>
<comment type="caution">
    <text evidence="2">The sequence shown here is derived from an EMBL/GenBank/DDBJ whole genome shotgun (WGS) entry which is preliminary data.</text>
</comment>
<feature type="region of interest" description="Disordered" evidence="1">
    <location>
        <begin position="1"/>
        <end position="31"/>
    </location>
</feature>
<name>A0A1V8TGB8_9PEZI</name>
<feature type="region of interest" description="Disordered" evidence="1">
    <location>
        <begin position="170"/>
        <end position="203"/>
    </location>
</feature>
<proteinExistence type="predicted"/>
<feature type="compositionally biased region" description="Polar residues" evidence="1">
    <location>
        <begin position="17"/>
        <end position="31"/>
    </location>
</feature>
<dbReference type="InParanoid" id="A0A1V8TGB8"/>
<evidence type="ECO:0000256" key="1">
    <source>
        <dbReference type="SAM" id="MobiDB-lite"/>
    </source>
</evidence>
<accession>A0A1V8TGB8</accession>
<dbReference type="EMBL" id="NAJO01000008">
    <property type="protein sequence ID" value="OQO10427.1"/>
    <property type="molecule type" value="Genomic_DNA"/>
</dbReference>
<reference evidence="3" key="1">
    <citation type="submission" date="2017-03" db="EMBL/GenBank/DDBJ databases">
        <title>Genomes of endolithic fungi from Antarctica.</title>
        <authorList>
            <person name="Coleine C."/>
            <person name="Masonjones S."/>
            <person name="Stajich J.E."/>
        </authorList>
    </citation>
    <scope>NUCLEOTIDE SEQUENCE [LARGE SCALE GENOMIC DNA]</scope>
    <source>
        <strain evidence="3">CCFEE 5527</strain>
    </source>
</reference>
<protein>
    <submittedName>
        <fullName evidence="2">Uncharacterized protein</fullName>
    </submittedName>
</protein>
<keyword evidence="3" id="KW-1185">Reference proteome</keyword>
<sequence>MLAGMQKVQGHGEDTIDSASHSGSDLNAVDNNETDTLGQAIMQHQRDAIRLRQALDADARPLLKTRPRPRPRISELIEREEREEALAAAAAANGAIHTRGGSSGSSGSEPPLNVPREWGTRAKSQRGWMRKIREPSVVSVQLSPTLAQGEGQKQDEDAIVQRKTVLTGDEYWSPPRRENAFANDMTPPSMNRQRPASQPNALRPANSTLRDILDSEDPDLEGLSLLQSTPALPRLDRTATEYTRREIETVERQGVTRRHLGQLAERPNGSIRHRAGRDDEAGLTNGLASHVDQAHPVTAPSDGMKSRITRRRSLISNKENVPVNGASSTTYKGIETVTITDRTAQAVTFKQPQRPGHTRQDSMKLLQRLARVSSLSPSPAKASSEAVGRGPSNVQSNGQLERPKSEPYDNGDEDAHVDQDAEREQEAEHDVARPNGESSHDARARSRSSRRSVRLSAHTAQQENDADEKRHASASGSVASARDAQEEARATGGANGEAQALRPSTDVRPLLRTSDTTIIRAFGTPSGEALLGGSGDKLAAEYVRQVSAGSKRPTSALDDIVREAREHPGELFGDATIQSLEDIAHPNMDATDTTATVDAGDDEADADLGRPPTKAQQDRRQEDLAMEAMNKHLRAARTSIKDADRGLRRVEHRAEEIANSPVKKATTTKTTILETSPVMPDPTSHVGPCAHCDLRYRSLWHALFSEFLSAFYVPSRTARFGVRLTPLGKVLAFAALYYILESLLCYKYCHAFYARRMEGYGVWNDAPRSPFVIPTLLFRPLRPIWRPALNWIEEGIEVAYHHVLGIEPEVLPIPRFMEPGFKLTPEMMRSDLRPGISLGSYPPASAVSGGFGKTAATAGAGAVAGKWGGWVGTSVVSKAVETGWRAVGSARQAVDEVGGMWEDEWLE</sequence>
<dbReference type="OrthoDB" id="3439035at2759"/>
<feature type="region of interest" description="Disordered" evidence="1">
    <location>
        <begin position="250"/>
        <end position="283"/>
    </location>
</feature>
<dbReference type="AlphaFoldDB" id="A0A1V8TGB8"/>
<feature type="region of interest" description="Disordered" evidence="1">
    <location>
        <begin position="288"/>
        <end position="307"/>
    </location>
</feature>
<organism evidence="2 3">
    <name type="scientific">Cryoendolithus antarcticus</name>
    <dbReference type="NCBI Taxonomy" id="1507870"/>
    <lineage>
        <taxon>Eukaryota</taxon>
        <taxon>Fungi</taxon>
        <taxon>Dikarya</taxon>
        <taxon>Ascomycota</taxon>
        <taxon>Pezizomycotina</taxon>
        <taxon>Dothideomycetes</taxon>
        <taxon>Dothideomycetidae</taxon>
        <taxon>Cladosporiales</taxon>
        <taxon>Cladosporiaceae</taxon>
        <taxon>Cryoendolithus</taxon>
    </lineage>
</organism>
<gene>
    <name evidence="2" type="ORF">B0A48_03723</name>
</gene>
<feature type="region of interest" description="Disordered" evidence="1">
    <location>
        <begin position="93"/>
        <end position="127"/>
    </location>
</feature>
<feature type="region of interest" description="Disordered" evidence="1">
    <location>
        <begin position="591"/>
        <end position="621"/>
    </location>
</feature>
<feature type="region of interest" description="Disordered" evidence="1">
    <location>
        <begin position="372"/>
        <end position="502"/>
    </location>
</feature>